<sequence>TDHCYKVEVREKDLEEAQLNSNQEWMEERPEEELSDQEEPSNEESAVGTEVEEPTPYTPDELLVLELNEVDCRLHNMKEY</sequence>
<protein>
    <submittedName>
        <fullName evidence="2">Uncharacterized protein</fullName>
    </submittedName>
</protein>
<evidence type="ECO:0000313" key="2">
    <source>
        <dbReference type="EMBL" id="MCI71494.1"/>
    </source>
</evidence>
<dbReference type="AlphaFoldDB" id="A0A392UFM8"/>
<feature type="non-terminal residue" evidence="2">
    <location>
        <position position="1"/>
    </location>
</feature>
<evidence type="ECO:0000313" key="3">
    <source>
        <dbReference type="Proteomes" id="UP000265520"/>
    </source>
</evidence>
<comment type="caution">
    <text evidence="2">The sequence shown here is derived from an EMBL/GenBank/DDBJ whole genome shotgun (WGS) entry which is preliminary data.</text>
</comment>
<dbReference type="EMBL" id="LXQA010797335">
    <property type="protein sequence ID" value="MCI71494.1"/>
    <property type="molecule type" value="Genomic_DNA"/>
</dbReference>
<keyword evidence="3" id="KW-1185">Reference proteome</keyword>
<feature type="compositionally biased region" description="Acidic residues" evidence="1">
    <location>
        <begin position="29"/>
        <end position="42"/>
    </location>
</feature>
<accession>A0A392UFM8</accession>
<evidence type="ECO:0000256" key="1">
    <source>
        <dbReference type="SAM" id="MobiDB-lite"/>
    </source>
</evidence>
<feature type="region of interest" description="Disordered" evidence="1">
    <location>
        <begin position="15"/>
        <end position="59"/>
    </location>
</feature>
<feature type="non-terminal residue" evidence="2">
    <location>
        <position position="80"/>
    </location>
</feature>
<proteinExistence type="predicted"/>
<dbReference type="Proteomes" id="UP000265520">
    <property type="component" value="Unassembled WGS sequence"/>
</dbReference>
<organism evidence="2 3">
    <name type="scientific">Trifolium medium</name>
    <dbReference type="NCBI Taxonomy" id="97028"/>
    <lineage>
        <taxon>Eukaryota</taxon>
        <taxon>Viridiplantae</taxon>
        <taxon>Streptophyta</taxon>
        <taxon>Embryophyta</taxon>
        <taxon>Tracheophyta</taxon>
        <taxon>Spermatophyta</taxon>
        <taxon>Magnoliopsida</taxon>
        <taxon>eudicotyledons</taxon>
        <taxon>Gunneridae</taxon>
        <taxon>Pentapetalae</taxon>
        <taxon>rosids</taxon>
        <taxon>fabids</taxon>
        <taxon>Fabales</taxon>
        <taxon>Fabaceae</taxon>
        <taxon>Papilionoideae</taxon>
        <taxon>50 kb inversion clade</taxon>
        <taxon>NPAAA clade</taxon>
        <taxon>Hologalegina</taxon>
        <taxon>IRL clade</taxon>
        <taxon>Trifolieae</taxon>
        <taxon>Trifolium</taxon>
    </lineage>
</organism>
<name>A0A392UFM8_9FABA</name>
<reference evidence="2 3" key="1">
    <citation type="journal article" date="2018" name="Front. Plant Sci.">
        <title>Red Clover (Trifolium pratense) and Zigzag Clover (T. medium) - A Picture of Genomic Similarities and Differences.</title>
        <authorList>
            <person name="Dluhosova J."/>
            <person name="Istvanek J."/>
            <person name="Nedelnik J."/>
            <person name="Repkova J."/>
        </authorList>
    </citation>
    <scope>NUCLEOTIDE SEQUENCE [LARGE SCALE GENOMIC DNA]</scope>
    <source>
        <strain evidence="3">cv. 10/8</strain>
        <tissue evidence="2">Leaf</tissue>
    </source>
</reference>